<feature type="region of interest" description="Disordered" evidence="1">
    <location>
        <begin position="49"/>
        <end position="79"/>
    </location>
</feature>
<gene>
    <name evidence="3" type="ORF">HX787_21665</name>
</gene>
<organism evidence="3 4">
    <name type="scientific">Pseudomonas tolaasii</name>
    <dbReference type="NCBI Taxonomy" id="29442"/>
    <lineage>
        <taxon>Bacteria</taxon>
        <taxon>Pseudomonadati</taxon>
        <taxon>Pseudomonadota</taxon>
        <taxon>Gammaproteobacteria</taxon>
        <taxon>Pseudomonadales</taxon>
        <taxon>Pseudomonadaceae</taxon>
        <taxon>Pseudomonas</taxon>
    </lineage>
</organism>
<feature type="signal peptide" evidence="2">
    <location>
        <begin position="1"/>
        <end position="21"/>
    </location>
</feature>
<dbReference type="GeneID" id="55848889"/>
<name>A0A7Y8AQU5_PSETO</name>
<evidence type="ECO:0000256" key="2">
    <source>
        <dbReference type="SAM" id="SignalP"/>
    </source>
</evidence>
<reference evidence="3 4" key="1">
    <citation type="submission" date="2020-04" db="EMBL/GenBank/DDBJ databases">
        <title>Molecular characterization of pseudomonads from Agaricus bisporus reveal novel blotch 2 pathogens in Western Europe.</title>
        <authorList>
            <person name="Taparia T."/>
            <person name="Krijger M."/>
            <person name="Haynes E."/>
            <person name="Elpinstone J.G."/>
            <person name="Noble R."/>
            <person name="Van Der Wolf J."/>
        </authorList>
    </citation>
    <scope>NUCLEOTIDE SEQUENCE [LARGE SCALE GENOMIC DNA]</scope>
    <source>
        <strain evidence="3 4">IPO3746</strain>
    </source>
</reference>
<keyword evidence="2" id="KW-0732">Signal</keyword>
<feature type="compositionally biased region" description="Basic and acidic residues" evidence="1">
    <location>
        <begin position="49"/>
        <end position="63"/>
    </location>
</feature>
<dbReference type="EMBL" id="JACAQK010000017">
    <property type="protein sequence ID" value="NWD38472.1"/>
    <property type="molecule type" value="Genomic_DNA"/>
</dbReference>
<dbReference type="Proteomes" id="UP000549134">
    <property type="component" value="Unassembled WGS sequence"/>
</dbReference>
<evidence type="ECO:0000313" key="4">
    <source>
        <dbReference type="Proteomes" id="UP000549134"/>
    </source>
</evidence>
<proteinExistence type="predicted"/>
<comment type="caution">
    <text evidence="3">The sequence shown here is derived from an EMBL/GenBank/DDBJ whole genome shotgun (WGS) entry which is preliminary data.</text>
</comment>
<dbReference type="AlphaFoldDB" id="A0A7Y8AQU5"/>
<dbReference type="RefSeq" id="WP_016970262.1">
    <property type="nucleotide sequence ID" value="NZ_CP020369.1"/>
</dbReference>
<feature type="chain" id="PRO_5031056637" evidence="2">
    <location>
        <begin position="22"/>
        <end position="79"/>
    </location>
</feature>
<protein>
    <submittedName>
        <fullName evidence="3">Uncharacterized protein</fullName>
    </submittedName>
</protein>
<accession>A0A7Y8AQU5</accession>
<sequence>MKYFLKIVAMLILTLPFFAYASDGAEALQIFHERTRAFFVQQQAEIAKHEEKDREKAEQEKKKQLAPINRLTRNPKIGN</sequence>
<evidence type="ECO:0000313" key="3">
    <source>
        <dbReference type="EMBL" id="NWD38472.1"/>
    </source>
</evidence>
<evidence type="ECO:0000256" key="1">
    <source>
        <dbReference type="SAM" id="MobiDB-lite"/>
    </source>
</evidence>